<evidence type="ECO:0000313" key="3">
    <source>
        <dbReference type="EMBL" id="SEO21390.1"/>
    </source>
</evidence>
<dbReference type="EMBL" id="FOCX01000009">
    <property type="protein sequence ID" value="SEO21390.1"/>
    <property type="molecule type" value="Genomic_DNA"/>
</dbReference>
<reference evidence="4" key="1">
    <citation type="submission" date="2016-10" db="EMBL/GenBank/DDBJ databases">
        <authorList>
            <person name="Varghese N."/>
            <person name="Submissions S."/>
        </authorList>
    </citation>
    <scope>NUCLEOTIDE SEQUENCE [LARGE SCALE GENOMIC DNA]</scope>
    <source>
        <strain evidence="4">IBRC-M 10043</strain>
    </source>
</reference>
<name>A0A1H8MVU9_9EURY</name>
<sequence length="325" mass="36204">MLTAYHHSPGDHCGSASLRNLADYYDWGFDEPACFGLGAGIGFGYHEEGPTSRMIIGRNAGLEPAFFDHLGLTVSHRDGQPRDAAWQALETRLESGPVLCFVDLYYLPYFGSDTHFGPHTIVVAGIDADTVTISDSEFPEPQLVTRTEFDAAWSSEYGFGPLDRRWLAVDDPNERTAVEDATRDAVESATKTMLEGGRGFGSGGVDAIRAFADELPEWTAFDDVQWMARFAYQNIERRGTGGGAFRRLYADFLDTLGTEADFDPRFGERMHRIADDWTVLGEELRVVSETDDEDERAEHLIEASEHAQRLADREEELFEDLAAVI</sequence>
<dbReference type="InterPro" id="IPR032369">
    <property type="entry name" value="DUF4872"/>
</dbReference>
<evidence type="ECO:0000313" key="4">
    <source>
        <dbReference type="Proteomes" id="UP000198775"/>
    </source>
</evidence>
<gene>
    <name evidence="3" type="ORF">SAMN05216388_1009143</name>
</gene>
<dbReference type="RefSeq" id="WP_092660170.1">
    <property type="nucleotide sequence ID" value="NZ_FOCX01000009.1"/>
</dbReference>
<dbReference type="Pfam" id="PF14399">
    <property type="entry name" value="BtrH_N"/>
    <property type="match status" value="1"/>
</dbReference>
<dbReference type="AlphaFoldDB" id="A0A1H8MVU9"/>
<feature type="domain" description="Butirosin biosynthesis protein H N-terminal" evidence="1">
    <location>
        <begin position="12"/>
        <end position="135"/>
    </location>
</feature>
<evidence type="ECO:0000259" key="1">
    <source>
        <dbReference type="Pfam" id="PF14399"/>
    </source>
</evidence>
<feature type="domain" description="DUF4872" evidence="2">
    <location>
        <begin position="154"/>
        <end position="321"/>
    </location>
</feature>
<keyword evidence="4" id="KW-1185">Reference proteome</keyword>
<proteinExistence type="predicted"/>
<protein>
    <submittedName>
        <fullName evidence="3">Butirosin biosynthesis protein H, N-terminal</fullName>
    </submittedName>
</protein>
<dbReference type="OrthoDB" id="197150at2157"/>
<dbReference type="InterPro" id="IPR026935">
    <property type="entry name" value="BtrH_N"/>
</dbReference>
<evidence type="ECO:0000259" key="2">
    <source>
        <dbReference type="Pfam" id="PF16169"/>
    </source>
</evidence>
<dbReference type="Pfam" id="PF16169">
    <property type="entry name" value="DUF4872"/>
    <property type="match status" value="1"/>
</dbReference>
<dbReference type="Proteomes" id="UP000198775">
    <property type="component" value="Unassembled WGS sequence"/>
</dbReference>
<organism evidence="3 4">
    <name type="scientific">Halorientalis persicus</name>
    <dbReference type="NCBI Taxonomy" id="1367881"/>
    <lineage>
        <taxon>Archaea</taxon>
        <taxon>Methanobacteriati</taxon>
        <taxon>Methanobacteriota</taxon>
        <taxon>Stenosarchaea group</taxon>
        <taxon>Halobacteria</taxon>
        <taxon>Halobacteriales</taxon>
        <taxon>Haloarculaceae</taxon>
        <taxon>Halorientalis</taxon>
    </lineage>
</organism>
<accession>A0A1H8MVU9</accession>